<dbReference type="GO" id="GO:0003677">
    <property type="term" value="F:DNA binding"/>
    <property type="evidence" value="ECO:0007669"/>
    <property type="project" value="UniProtKB-KW"/>
</dbReference>
<dbReference type="NCBIfam" id="TIGR02937">
    <property type="entry name" value="sigma70-ECF"/>
    <property type="match status" value="1"/>
</dbReference>
<dbReference type="Gene3D" id="1.10.1740.10">
    <property type="match status" value="1"/>
</dbReference>
<dbReference type="CDD" id="cd06171">
    <property type="entry name" value="Sigma70_r4"/>
    <property type="match status" value="1"/>
</dbReference>
<dbReference type="GO" id="GO:0006352">
    <property type="term" value="P:DNA-templated transcription initiation"/>
    <property type="evidence" value="ECO:0007669"/>
    <property type="project" value="InterPro"/>
</dbReference>
<keyword evidence="5" id="KW-0804">Transcription</keyword>
<dbReference type="InterPro" id="IPR036388">
    <property type="entry name" value="WH-like_DNA-bd_sf"/>
</dbReference>
<evidence type="ECO:0000259" key="7">
    <source>
        <dbReference type="Pfam" id="PF08281"/>
    </source>
</evidence>
<proteinExistence type="inferred from homology"/>
<dbReference type="InterPro" id="IPR039425">
    <property type="entry name" value="RNA_pol_sigma-70-like"/>
</dbReference>
<name>E0XY14_9BACT</name>
<accession>E0XY14</accession>
<protein>
    <submittedName>
        <fullName evidence="8">DNA-directed RNA polymerase specialized sigma subunit, sigma24 homolog</fullName>
    </submittedName>
</protein>
<dbReference type="AlphaFoldDB" id="E0XY14"/>
<dbReference type="Pfam" id="PF04542">
    <property type="entry name" value="Sigma70_r2"/>
    <property type="match status" value="1"/>
</dbReference>
<dbReference type="EMBL" id="GU474916">
    <property type="protein sequence ID" value="ADI19305.1"/>
    <property type="molecule type" value="Genomic_DNA"/>
</dbReference>
<keyword evidence="3" id="KW-0731">Sigma factor</keyword>
<sequence>MNKQFSYTDEELIARFQEGDEQAYVELVNRFRNRLMSFIYRYVNDMEQAEDIVQDALIKLYTHKHYYKNIAKFSTWIYTIAANLAKTELRKKKTRKVTYLSQMGPEERDYELPAVEPDTDELAQSEYIENKIQAAIQKLPLHFRTVTILRDIQELSYEEISKIVDVPLGTVKSRINRARIQLQKELKDLK</sequence>
<dbReference type="Gene3D" id="1.10.10.10">
    <property type="entry name" value="Winged helix-like DNA-binding domain superfamily/Winged helix DNA-binding domain"/>
    <property type="match status" value="1"/>
</dbReference>
<evidence type="ECO:0000256" key="3">
    <source>
        <dbReference type="ARBA" id="ARBA00023082"/>
    </source>
</evidence>
<dbReference type="Pfam" id="PF08281">
    <property type="entry name" value="Sigma70_r4_2"/>
    <property type="match status" value="1"/>
</dbReference>
<dbReference type="SUPFAM" id="SSF88659">
    <property type="entry name" value="Sigma3 and sigma4 domains of RNA polymerase sigma factors"/>
    <property type="match status" value="1"/>
</dbReference>
<dbReference type="GO" id="GO:0016987">
    <property type="term" value="F:sigma factor activity"/>
    <property type="evidence" value="ECO:0007669"/>
    <property type="project" value="UniProtKB-KW"/>
</dbReference>
<dbReference type="InterPro" id="IPR013324">
    <property type="entry name" value="RNA_pol_sigma_r3/r4-like"/>
</dbReference>
<evidence type="ECO:0000256" key="2">
    <source>
        <dbReference type="ARBA" id="ARBA00023015"/>
    </source>
</evidence>
<feature type="domain" description="RNA polymerase sigma factor 70 region 4 type 2" evidence="7">
    <location>
        <begin position="131"/>
        <end position="182"/>
    </location>
</feature>
<dbReference type="InterPro" id="IPR013325">
    <property type="entry name" value="RNA_pol_sigma_r2"/>
</dbReference>
<evidence type="ECO:0000259" key="6">
    <source>
        <dbReference type="Pfam" id="PF04542"/>
    </source>
</evidence>
<evidence type="ECO:0000256" key="1">
    <source>
        <dbReference type="ARBA" id="ARBA00010641"/>
    </source>
</evidence>
<dbReference type="InterPro" id="IPR007627">
    <property type="entry name" value="RNA_pol_sigma70_r2"/>
</dbReference>
<comment type="similarity">
    <text evidence="1">Belongs to the sigma-70 factor family. ECF subfamily.</text>
</comment>
<keyword evidence="2" id="KW-0805">Transcription regulation</keyword>
<keyword evidence="4" id="KW-0238">DNA-binding</keyword>
<feature type="domain" description="RNA polymerase sigma-70 region 2" evidence="6">
    <location>
        <begin position="27"/>
        <end position="93"/>
    </location>
</feature>
<dbReference type="PANTHER" id="PTHR43133">
    <property type="entry name" value="RNA POLYMERASE ECF-TYPE SIGMA FACTO"/>
    <property type="match status" value="1"/>
</dbReference>
<dbReference type="InterPro" id="IPR014284">
    <property type="entry name" value="RNA_pol_sigma-70_dom"/>
</dbReference>
<evidence type="ECO:0000313" key="8">
    <source>
        <dbReference type="EMBL" id="ADI19305.1"/>
    </source>
</evidence>
<evidence type="ECO:0000256" key="5">
    <source>
        <dbReference type="ARBA" id="ARBA00023163"/>
    </source>
</evidence>
<reference evidence="8" key="1">
    <citation type="journal article" date="2011" name="Environ. Microbiol.">
        <title>Time-series analyses of Monterey Bay coastal microbial picoplankton using a 'genome proxy' microarray.</title>
        <authorList>
            <person name="Rich V.I."/>
            <person name="Pham V.D."/>
            <person name="Eppley J."/>
            <person name="Shi Y."/>
            <person name="DeLong E.F."/>
        </authorList>
    </citation>
    <scope>NUCLEOTIDE SEQUENCE</scope>
</reference>
<keyword evidence="8" id="KW-0240">DNA-directed RNA polymerase</keyword>
<dbReference type="GO" id="GO:0000428">
    <property type="term" value="C:DNA-directed RNA polymerase complex"/>
    <property type="evidence" value="ECO:0007669"/>
    <property type="project" value="UniProtKB-KW"/>
</dbReference>
<organism evidence="8">
    <name type="scientific">uncultured Fidelibacterota bacterium HF0500_01L02</name>
    <dbReference type="NCBI Taxonomy" id="710790"/>
    <lineage>
        <taxon>Bacteria</taxon>
        <taxon>Pseudomonadati</taxon>
        <taxon>Fidelibacterota</taxon>
        <taxon>environmental samples</taxon>
    </lineage>
</organism>
<dbReference type="PANTHER" id="PTHR43133:SF8">
    <property type="entry name" value="RNA POLYMERASE SIGMA FACTOR HI_1459-RELATED"/>
    <property type="match status" value="1"/>
</dbReference>
<evidence type="ECO:0000256" key="4">
    <source>
        <dbReference type="ARBA" id="ARBA00023125"/>
    </source>
</evidence>
<dbReference type="InterPro" id="IPR013249">
    <property type="entry name" value="RNA_pol_sigma70_r4_t2"/>
</dbReference>
<dbReference type="SUPFAM" id="SSF88946">
    <property type="entry name" value="Sigma2 domain of RNA polymerase sigma factors"/>
    <property type="match status" value="1"/>
</dbReference>